<dbReference type="Proteomes" id="UP000007011">
    <property type="component" value="Chromosome"/>
</dbReference>
<accession>B1LDJ4</accession>
<sequence>MSTLFRTGHIFEIKLNGADFFFFSKHVSSPESPGNRPHPHYCLISLALTAILLSLEDA</sequence>
<name>B1LDJ4_ECOSM</name>
<dbReference type="KEGG" id="ecm:EcSMS35_3132"/>
<dbReference type="EMBL" id="CP000970">
    <property type="protein sequence ID" value="ACB17079.1"/>
    <property type="molecule type" value="Genomic_DNA"/>
</dbReference>
<gene>
    <name evidence="1" type="ordered locus">EcSMS35_3132</name>
</gene>
<evidence type="ECO:0000313" key="2">
    <source>
        <dbReference type="Proteomes" id="UP000007011"/>
    </source>
</evidence>
<reference evidence="1 2" key="1">
    <citation type="journal article" date="2008" name="J. Bacteriol.">
        <title>Insights into the environmental resistance gene pool from the genome sequence of the multidrug-resistant environmental isolate Escherichia coli SMS-3-5.</title>
        <authorList>
            <person name="Fricke W.F."/>
            <person name="Wright M.S."/>
            <person name="Lindell A.H."/>
            <person name="Harkins D.M."/>
            <person name="Baker-Austin C."/>
            <person name="Ravel J."/>
            <person name="Stepanauskas R."/>
        </authorList>
    </citation>
    <scope>NUCLEOTIDE SEQUENCE [LARGE SCALE GENOMIC DNA]</scope>
    <source>
        <strain evidence="2">SMS-3-5 / SECEC</strain>
    </source>
</reference>
<dbReference type="AlphaFoldDB" id="B1LDJ4"/>
<evidence type="ECO:0000313" key="1">
    <source>
        <dbReference type="EMBL" id="ACB17079.1"/>
    </source>
</evidence>
<protein>
    <submittedName>
        <fullName evidence="1">Uncharacterized protein</fullName>
    </submittedName>
</protein>
<dbReference type="HOGENOM" id="CLU_2972179_0_0_6"/>
<proteinExistence type="predicted"/>
<organism evidence="1 2">
    <name type="scientific">Escherichia coli (strain SMS-3-5 / SECEC)</name>
    <dbReference type="NCBI Taxonomy" id="439855"/>
    <lineage>
        <taxon>Bacteria</taxon>
        <taxon>Pseudomonadati</taxon>
        <taxon>Pseudomonadota</taxon>
        <taxon>Gammaproteobacteria</taxon>
        <taxon>Enterobacterales</taxon>
        <taxon>Enterobacteriaceae</taxon>
        <taxon>Escherichia</taxon>
    </lineage>
</organism>